<feature type="transmembrane region" description="Helical" evidence="1">
    <location>
        <begin position="13"/>
        <end position="31"/>
    </location>
</feature>
<comment type="caution">
    <text evidence="2">The sequence shown here is derived from an EMBL/GenBank/DDBJ whole genome shotgun (WGS) entry which is preliminary data.</text>
</comment>
<feature type="non-terminal residue" evidence="2">
    <location>
        <position position="219"/>
    </location>
</feature>
<evidence type="ECO:0000313" key="2">
    <source>
        <dbReference type="EMBL" id="GAG52189.1"/>
    </source>
</evidence>
<reference evidence="2" key="1">
    <citation type="journal article" date="2014" name="Front. Microbiol.">
        <title>High frequency of phylogenetically diverse reductive dehalogenase-homologous genes in deep subseafloor sedimentary metagenomes.</title>
        <authorList>
            <person name="Kawai M."/>
            <person name="Futagami T."/>
            <person name="Toyoda A."/>
            <person name="Takaki Y."/>
            <person name="Nishi S."/>
            <person name="Hori S."/>
            <person name="Arai W."/>
            <person name="Tsubouchi T."/>
            <person name="Morono Y."/>
            <person name="Uchiyama I."/>
            <person name="Ito T."/>
            <person name="Fujiyama A."/>
            <person name="Inagaki F."/>
            <person name="Takami H."/>
        </authorList>
    </citation>
    <scope>NUCLEOTIDE SEQUENCE</scope>
    <source>
        <strain evidence="2">Expedition CK06-06</strain>
    </source>
</reference>
<organism evidence="2">
    <name type="scientific">marine sediment metagenome</name>
    <dbReference type="NCBI Taxonomy" id="412755"/>
    <lineage>
        <taxon>unclassified sequences</taxon>
        <taxon>metagenomes</taxon>
        <taxon>ecological metagenomes</taxon>
    </lineage>
</organism>
<sequence>MNTLRGRLILSQVIPWLLMAPLVGITIFYLLKTQESLTQLSTELTQQALTVARIAREQPEIFSDISQADLFVEVYFKELGGDPEIRLSILQPNGDLLETNLAEDPAQLEQLLSVLNRDVIMTTGQGYFQMQFNLAHVFMPVRDIQDRVLGMIAVSDAIDEATARLPTVRRLLIVALILELILGMAAGIGLAYYIDRDLRAVTEAVSEISSDQPLEKLPE</sequence>
<dbReference type="AlphaFoldDB" id="X0Y8K8"/>
<keyword evidence="1" id="KW-1133">Transmembrane helix</keyword>
<evidence type="ECO:0000256" key="1">
    <source>
        <dbReference type="SAM" id="Phobius"/>
    </source>
</evidence>
<name>X0Y8K8_9ZZZZ</name>
<feature type="transmembrane region" description="Helical" evidence="1">
    <location>
        <begin position="171"/>
        <end position="194"/>
    </location>
</feature>
<dbReference type="EMBL" id="BARS01052211">
    <property type="protein sequence ID" value="GAG52189.1"/>
    <property type="molecule type" value="Genomic_DNA"/>
</dbReference>
<accession>X0Y8K8</accession>
<protein>
    <recommendedName>
        <fullName evidence="3">Single cache domain-containing protein</fullName>
    </recommendedName>
</protein>
<keyword evidence="1" id="KW-0812">Transmembrane</keyword>
<evidence type="ECO:0008006" key="3">
    <source>
        <dbReference type="Google" id="ProtNLM"/>
    </source>
</evidence>
<proteinExistence type="predicted"/>
<gene>
    <name evidence="2" type="ORF">S01H1_77659</name>
</gene>
<keyword evidence="1" id="KW-0472">Membrane</keyword>